<feature type="signal peptide" evidence="1">
    <location>
        <begin position="1"/>
        <end position="26"/>
    </location>
</feature>
<evidence type="ECO:0000313" key="3">
    <source>
        <dbReference type="Proteomes" id="UP000007845"/>
    </source>
</evidence>
<dbReference type="STRING" id="641491.DND132_2698"/>
<evidence type="ECO:0000313" key="2">
    <source>
        <dbReference type="EMBL" id="EGB15901.1"/>
    </source>
</evidence>
<proteinExistence type="predicted"/>
<evidence type="ECO:0000256" key="1">
    <source>
        <dbReference type="SAM" id="SignalP"/>
    </source>
</evidence>
<keyword evidence="1" id="KW-0732">Signal</keyword>
<keyword evidence="3" id="KW-1185">Reference proteome</keyword>
<accession>F0JJ02</accession>
<gene>
    <name evidence="2" type="ORF">DND132_2698</name>
</gene>
<name>F0JJ02_9BACT</name>
<sequence precursor="true">MRRLSVKLACAAVVLVVLAGCGPASAADGAQAIRAQWRVEAVPGDDWPAYWLVNKDHSALRQEMFLAGPIAGERPWISDVVTVDGKRGIYLIVYYAGQPGTSELVDVFYALVYDARDKAILGHYPYSRKSCRNDYGPEWIFGNNRIRIRDEGAEIVVIDY</sequence>
<dbReference type="PROSITE" id="PS51257">
    <property type="entry name" value="PROKAR_LIPOPROTEIN"/>
    <property type="match status" value="1"/>
</dbReference>
<protein>
    <recommendedName>
        <fullName evidence="4">Lipoprotein</fullName>
    </recommendedName>
</protein>
<evidence type="ECO:0008006" key="4">
    <source>
        <dbReference type="Google" id="ProtNLM"/>
    </source>
</evidence>
<dbReference type="RefSeq" id="WP_014323327.1">
    <property type="nucleotide sequence ID" value="NC_016803.1"/>
</dbReference>
<reference evidence="2 3" key="1">
    <citation type="journal article" date="2011" name="J. Bacteriol.">
        <title>Genome sequence of the mercury-methylating strain Desulfovibrio desulfuricans ND132.</title>
        <authorList>
            <person name="Brown S.D."/>
            <person name="Gilmour C.C."/>
            <person name="Kucken A.M."/>
            <person name="Wall J.D."/>
            <person name="Elias D.A."/>
            <person name="Brandt C.C."/>
            <person name="Podar M."/>
            <person name="Chertkov O."/>
            <person name="Held B."/>
            <person name="Bruce D.C."/>
            <person name="Detter J.C."/>
            <person name="Tapia R."/>
            <person name="Han C.S."/>
            <person name="Goodwin L.A."/>
            <person name="Cheng J.F."/>
            <person name="Pitluck S."/>
            <person name="Woyke T."/>
            <person name="Mikhailova N."/>
            <person name="Ivanova N.N."/>
            <person name="Han J."/>
            <person name="Lucas S."/>
            <person name="Lapidus A.L."/>
            <person name="Land M.L."/>
            <person name="Hauser L.J."/>
            <person name="Palumbo A.V."/>
        </authorList>
    </citation>
    <scope>NUCLEOTIDE SEQUENCE [LARGE SCALE GENOMIC DNA]</scope>
    <source>
        <strain evidence="2 3">ND132</strain>
    </source>
</reference>
<dbReference type="KEGG" id="ddn:DND132_2698"/>
<dbReference type="eggNOG" id="ENOG502ZKY8">
    <property type="taxonomic scope" value="Bacteria"/>
</dbReference>
<organism evidence="2 3">
    <name type="scientific">Pseudodesulfovibrio mercurii</name>
    <dbReference type="NCBI Taxonomy" id="641491"/>
    <lineage>
        <taxon>Bacteria</taxon>
        <taxon>Pseudomonadati</taxon>
        <taxon>Thermodesulfobacteriota</taxon>
        <taxon>Desulfovibrionia</taxon>
        <taxon>Desulfovibrionales</taxon>
        <taxon>Desulfovibrionaceae</taxon>
    </lineage>
</organism>
<dbReference type="Proteomes" id="UP000007845">
    <property type="component" value="Chromosome"/>
</dbReference>
<dbReference type="HOGENOM" id="CLU_1649396_0_0_7"/>
<dbReference type="OrthoDB" id="5295068at2"/>
<dbReference type="EMBL" id="CP003220">
    <property type="protein sequence ID" value="EGB15901.1"/>
    <property type="molecule type" value="Genomic_DNA"/>
</dbReference>
<feature type="chain" id="PRO_5003251075" description="Lipoprotein" evidence="1">
    <location>
        <begin position="27"/>
        <end position="160"/>
    </location>
</feature>
<dbReference type="AlphaFoldDB" id="F0JJ02"/>